<comment type="caution">
    <text evidence="1">The sequence shown here is derived from an EMBL/GenBank/DDBJ whole genome shotgun (WGS) entry which is preliminary data.</text>
</comment>
<dbReference type="AlphaFoldDB" id="A0A409WRY1"/>
<accession>A0A409WRY1</accession>
<evidence type="ECO:0000313" key="2">
    <source>
        <dbReference type="Proteomes" id="UP000283269"/>
    </source>
</evidence>
<proteinExistence type="predicted"/>
<name>A0A409WRY1_PSICY</name>
<sequence length="155" mass="17435">MLVLANRCIRITRKYALSSNGVQEITWAAQPLGIVTFQCRNWCSQGRLAGKPLSISSAEMKLTVVAENSDVLPSARAFVSSEGKRFEWRRNRDDPTSYDLYASHNTRIAVFRRYRQATAIGPSHAVLQYSFTQDSLLTEALVALCVTRWVDIHGL</sequence>
<dbReference type="Proteomes" id="UP000283269">
    <property type="component" value="Unassembled WGS sequence"/>
</dbReference>
<organism evidence="1 2">
    <name type="scientific">Psilocybe cyanescens</name>
    <dbReference type="NCBI Taxonomy" id="93625"/>
    <lineage>
        <taxon>Eukaryota</taxon>
        <taxon>Fungi</taxon>
        <taxon>Dikarya</taxon>
        <taxon>Basidiomycota</taxon>
        <taxon>Agaricomycotina</taxon>
        <taxon>Agaricomycetes</taxon>
        <taxon>Agaricomycetidae</taxon>
        <taxon>Agaricales</taxon>
        <taxon>Agaricineae</taxon>
        <taxon>Strophariaceae</taxon>
        <taxon>Psilocybe</taxon>
    </lineage>
</organism>
<keyword evidence="2" id="KW-1185">Reference proteome</keyword>
<reference evidence="1 2" key="1">
    <citation type="journal article" date="2018" name="Evol. Lett.">
        <title>Horizontal gene cluster transfer increased hallucinogenic mushroom diversity.</title>
        <authorList>
            <person name="Reynolds H.T."/>
            <person name="Vijayakumar V."/>
            <person name="Gluck-Thaler E."/>
            <person name="Korotkin H.B."/>
            <person name="Matheny P.B."/>
            <person name="Slot J.C."/>
        </authorList>
    </citation>
    <scope>NUCLEOTIDE SEQUENCE [LARGE SCALE GENOMIC DNA]</scope>
    <source>
        <strain evidence="1 2">2631</strain>
    </source>
</reference>
<protein>
    <submittedName>
        <fullName evidence="1">Uncharacterized protein</fullName>
    </submittedName>
</protein>
<dbReference type="OrthoDB" id="3183898at2759"/>
<dbReference type="EMBL" id="NHYD01003273">
    <property type="protein sequence ID" value="PPQ81241.1"/>
    <property type="molecule type" value="Genomic_DNA"/>
</dbReference>
<dbReference type="InParanoid" id="A0A409WRY1"/>
<gene>
    <name evidence="1" type="ORF">CVT25_015765</name>
</gene>
<evidence type="ECO:0000313" key="1">
    <source>
        <dbReference type="EMBL" id="PPQ81241.1"/>
    </source>
</evidence>